<keyword evidence="2 11" id="KW-0547">Nucleotide-binding</keyword>
<dbReference type="Pfam" id="PF00580">
    <property type="entry name" value="UvrD-helicase"/>
    <property type="match status" value="1"/>
</dbReference>
<keyword evidence="14" id="KW-0540">Nuclease</keyword>
<protein>
    <recommendedName>
        <fullName evidence="9">DNA 3'-5' helicase</fullName>
        <ecNumber evidence="9">5.6.2.4</ecNumber>
    </recommendedName>
</protein>
<dbReference type="InterPro" id="IPR027417">
    <property type="entry name" value="P-loop_NTPase"/>
</dbReference>
<feature type="binding site" evidence="11">
    <location>
        <begin position="56"/>
        <end position="63"/>
    </location>
    <ligand>
        <name>ATP</name>
        <dbReference type="ChEBI" id="CHEBI:30616"/>
    </ligand>
</feature>
<evidence type="ECO:0000259" key="13">
    <source>
        <dbReference type="PROSITE" id="PS51217"/>
    </source>
</evidence>
<evidence type="ECO:0000256" key="1">
    <source>
        <dbReference type="ARBA" id="ARBA00009922"/>
    </source>
</evidence>
<dbReference type="PANTHER" id="PTHR11070:SF2">
    <property type="entry name" value="ATP-DEPENDENT DNA HELICASE SRS2"/>
    <property type="match status" value="1"/>
</dbReference>
<comment type="similarity">
    <text evidence="1">Belongs to the helicase family. UvrD subfamily.</text>
</comment>
<evidence type="ECO:0000256" key="6">
    <source>
        <dbReference type="ARBA" id="ARBA00023125"/>
    </source>
</evidence>
<dbReference type="SUPFAM" id="SSF52540">
    <property type="entry name" value="P-loop containing nucleoside triphosphate hydrolases"/>
    <property type="match status" value="1"/>
</dbReference>
<evidence type="ECO:0000256" key="8">
    <source>
        <dbReference type="ARBA" id="ARBA00034617"/>
    </source>
</evidence>
<dbReference type="Gene3D" id="1.10.486.10">
    <property type="entry name" value="PCRA, domain 4"/>
    <property type="match status" value="1"/>
</dbReference>
<evidence type="ECO:0000256" key="9">
    <source>
        <dbReference type="ARBA" id="ARBA00034808"/>
    </source>
</evidence>
<dbReference type="InterPro" id="IPR014017">
    <property type="entry name" value="DNA_helicase_UvrD-like_C"/>
</dbReference>
<keyword evidence="5 11" id="KW-0067">ATP-binding</keyword>
<dbReference type="InterPro" id="IPR000212">
    <property type="entry name" value="DNA_helicase_UvrD/REP"/>
</dbReference>
<reference evidence="14" key="1">
    <citation type="submission" date="2023-11" db="EMBL/GenBank/DDBJ databases">
        <title>Completed genome sequence of Mycoplasma equirhinis type strain M432/72.</title>
        <authorList>
            <person name="Spergser J."/>
        </authorList>
    </citation>
    <scope>NUCLEOTIDE SEQUENCE [LARGE SCALE GENOMIC DNA]</scope>
    <source>
        <strain evidence="14">M432/72</strain>
    </source>
</reference>
<evidence type="ECO:0000256" key="3">
    <source>
        <dbReference type="ARBA" id="ARBA00022801"/>
    </source>
</evidence>
<evidence type="ECO:0000256" key="4">
    <source>
        <dbReference type="ARBA" id="ARBA00022806"/>
    </source>
</evidence>
<keyword evidence="14" id="KW-0269">Exonuclease</keyword>
<proteinExistence type="inferred from homology"/>
<dbReference type="Gene3D" id="1.10.10.160">
    <property type="match status" value="1"/>
</dbReference>
<dbReference type="PROSITE" id="PS51198">
    <property type="entry name" value="UVRD_HELICASE_ATP_BIND"/>
    <property type="match status" value="1"/>
</dbReference>
<dbReference type="CDD" id="cd17932">
    <property type="entry name" value="DEXQc_UvrD"/>
    <property type="match status" value="1"/>
</dbReference>
<keyword evidence="3 11" id="KW-0378">Hydrolase</keyword>
<evidence type="ECO:0000256" key="11">
    <source>
        <dbReference type="PROSITE-ProRule" id="PRU00560"/>
    </source>
</evidence>
<accession>A0ABZ0PAC7</accession>
<dbReference type="EMBL" id="CP137845">
    <property type="protein sequence ID" value="WPB53978.1"/>
    <property type="molecule type" value="Genomic_DNA"/>
</dbReference>
<sequence>MVQNVIIIKDIFNYKKIFVKIILIFLEGDCMVDLSMLNEQQKTAVMYNDGPLRIIAGAGSGKTKVLTHKIAYLIASLKANPSRILALTFSNKAANEMKQRVFRLLAKNNLDAQPIISTFHAMCAKILRSEIHNFGYSNDFQILDELDQREVLKIVYSELNISYNEYTYSSIISYIQNQKNQLFEINKTEIKDIFTPGSAEEQIDETKRKIFENYQAHLQRSRSLDFDDLLVFVYRLFYDPKYINIAKKWEKRFDYVLIDEFQDTSILQYKILQAIAKNSLVTIVGDPDQTIYSWRNADISIIMNFDKDYPNTLTVKLEQNYRSTKRILRAANELISHNKLRLEKKLYTENDEGEDIDFYCGFSDEAEARWIANKISTLKKNRVQLKNIAILYRVNSYSRAIEEALIRENTIYKLFGSIKFYQREEIKDALAYLRVIHDGSEISLLRIINKPARKIGDVTIDKLLEFARSKNKDLFNCLQDDFDEIHNELRISFDTLKNLADLINQIRWARRAIQQNSIHVTLKEFIVNKIKYFEQIKKSEEEYESRMENFTSLIEAIEEWETKNIHGTIDEYLQEITLITDRDVEDDAVSFVSLMTAHNAKGLEFDYVFIAGLSENIFPLRRAIILSPQKDFIYLKNLHEQEENLEGLEEERRLAYVAMTRAKLKLFLSFSAGKNGVNKRSRFLGESGVNESKSIRIARNFSIAQEIHANNNNLIVGDYITHNTYGRGIIIDMVEAVIEVKFDDGKIKRLAKNHHSIKKWEETNV</sequence>
<gene>
    <name evidence="14" type="ORF">R9B83_00150</name>
</gene>
<evidence type="ECO:0000256" key="2">
    <source>
        <dbReference type="ARBA" id="ARBA00022741"/>
    </source>
</evidence>
<keyword evidence="15" id="KW-1185">Reference proteome</keyword>
<evidence type="ECO:0000259" key="12">
    <source>
        <dbReference type="PROSITE" id="PS51198"/>
    </source>
</evidence>
<name>A0ABZ0PAC7_9BACT</name>
<comment type="catalytic activity">
    <reaction evidence="10">
        <text>ATP + H2O = ADP + phosphate + H(+)</text>
        <dbReference type="Rhea" id="RHEA:13065"/>
        <dbReference type="ChEBI" id="CHEBI:15377"/>
        <dbReference type="ChEBI" id="CHEBI:15378"/>
        <dbReference type="ChEBI" id="CHEBI:30616"/>
        <dbReference type="ChEBI" id="CHEBI:43474"/>
        <dbReference type="ChEBI" id="CHEBI:456216"/>
        <dbReference type="EC" id="5.6.2.4"/>
    </reaction>
</comment>
<dbReference type="EC" id="5.6.2.4" evidence="9"/>
<keyword evidence="4 11" id="KW-0347">Helicase</keyword>
<evidence type="ECO:0000313" key="14">
    <source>
        <dbReference type="EMBL" id="WPB53978.1"/>
    </source>
</evidence>
<dbReference type="Pfam" id="PF13361">
    <property type="entry name" value="UvrD_C"/>
    <property type="match status" value="1"/>
</dbReference>
<evidence type="ECO:0000256" key="10">
    <source>
        <dbReference type="ARBA" id="ARBA00048988"/>
    </source>
</evidence>
<dbReference type="InterPro" id="IPR013986">
    <property type="entry name" value="DExx_box_DNA_helicase_dom_sf"/>
</dbReference>
<dbReference type="InterPro" id="IPR014016">
    <property type="entry name" value="UvrD-like_ATP-bd"/>
</dbReference>
<comment type="catalytic activity">
    <reaction evidence="8">
        <text>Couples ATP hydrolysis with the unwinding of duplex DNA by translocating in the 3'-5' direction.</text>
        <dbReference type="EC" id="5.6.2.4"/>
    </reaction>
</comment>
<dbReference type="PROSITE" id="PS51217">
    <property type="entry name" value="UVRD_HELICASE_CTER"/>
    <property type="match status" value="1"/>
</dbReference>
<dbReference type="GO" id="GO:0004527">
    <property type="term" value="F:exonuclease activity"/>
    <property type="evidence" value="ECO:0007669"/>
    <property type="project" value="UniProtKB-KW"/>
</dbReference>
<keyword evidence="6" id="KW-0238">DNA-binding</keyword>
<keyword evidence="7" id="KW-0413">Isomerase</keyword>
<dbReference type="Gene3D" id="3.40.50.300">
    <property type="entry name" value="P-loop containing nucleotide triphosphate hydrolases"/>
    <property type="match status" value="2"/>
</dbReference>
<feature type="domain" description="UvrD-like helicase ATP-binding" evidence="12">
    <location>
        <begin position="35"/>
        <end position="324"/>
    </location>
</feature>
<evidence type="ECO:0000256" key="5">
    <source>
        <dbReference type="ARBA" id="ARBA00022840"/>
    </source>
</evidence>
<evidence type="ECO:0000313" key="15">
    <source>
        <dbReference type="Proteomes" id="UP001303601"/>
    </source>
</evidence>
<evidence type="ECO:0000256" key="7">
    <source>
        <dbReference type="ARBA" id="ARBA00023235"/>
    </source>
</evidence>
<organism evidence="14 15">
    <name type="scientific">Metamycoplasma equirhinis</name>
    <dbReference type="NCBI Taxonomy" id="92402"/>
    <lineage>
        <taxon>Bacteria</taxon>
        <taxon>Bacillati</taxon>
        <taxon>Mycoplasmatota</taxon>
        <taxon>Mycoplasmoidales</taxon>
        <taxon>Metamycoplasmataceae</taxon>
        <taxon>Metamycoplasma</taxon>
    </lineage>
</organism>
<dbReference type="PANTHER" id="PTHR11070">
    <property type="entry name" value="UVRD / RECB / PCRA DNA HELICASE FAMILY MEMBER"/>
    <property type="match status" value="1"/>
</dbReference>
<dbReference type="Proteomes" id="UP001303601">
    <property type="component" value="Chromosome"/>
</dbReference>
<feature type="domain" description="UvrD-like helicase C-terminal" evidence="13">
    <location>
        <begin position="325"/>
        <end position="602"/>
    </location>
</feature>